<dbReference type="AlphaFoldDB" id="A0AAV7I9H0"/>
<dbReference type="EMBL" id="JAHXZJ010002237">
    <property type="protein sequence ID" value="KAH0546048.1"/>
    <property type="molecule type" value="Genomic_DNA"/>
</dbReference>
<evidence type="ECO:0000313" key="2">
    <source>
        <dbReference type="Proteomes" id="UP000826195"/>
    </source>
</evidence>
<evidence type="ECO:0000313" key="1">
    <source>
        <dbReference type="EMBL" id="KAH0546048.1"/>
    </source>
</evidence>
<keyword evidence="2" id="KW-1185">Reference proteome</keyword>
<reference evidence="1 2" key="1">
    <citation type="journal article" date="2021" name="J. Hered.">
        <title>A chromosome-level genome assembly of the parasitoid wasp, Cotesia glomerata (Hymenoptera: Braconidae).</title>
        <authorList>
            <person name="Pinto B.J."/>
            <person name="Weis J.J."/>
            <person name="Gamble T."/>
            <person name="Ode P.J."/>
            <person name="Paul R."/>
            <person name="Zaspel J.M."/>
        </authorList>
    </citation>
    <scope>NUCLEOTIDE SEQUENCE [LARGE SCALE GENOMIC DNA]</scope>
    <source>
        <strain evidence="1">CgM1</strain>
    </source>
</reference>
<accession>A0AAV7I9H0</accession>
<protein>
    <submittedName>
        <fullName evidence="1">Uncharacterized protein</fullName>
    </submittedName>
</protein>
<sequence>MRLKGKREYRTRSMNKKQRVTRNAPLKWHLLERNLLEKILQNNPTCCVITDVQSQNFGEKKQAIRCPLSSTSGKGSLLFKDFALQRSPFDTPTNSEILNLGLICLAIYNDKHKQGSSFKLSLDSLSRALLWRSVLLNLAPLLFLASVRTAMPQSLTKMSSSSNYLLHSTRGLKRDYATAAITMEPPGRALLIHPPANGFSGLPRIPPNASHFNP</sequence>
<name>A0AAV7I9H0_COTGL</name>
<organism evidence="1 2">
    <name type="scientific">Cotesia glomerata</name>
    <name type="common">Lepidopteran parasitic wasp</name>
    <name type="synonym">Apanteles glomeratus</name>
    <dbReference type="NCBI Taxonomy" id="32391"/>
    <lineage>
        <taxon>Eukaryota</taxon>
        <taxon>Metazoa</taxon>
        <taxon>Ecdysozoa</taxon>
        <taxon>Arthropoda</taxon>
        <taxon>Hexapoda</taxon>
        <taxon>Insecta</taxon>
        <taxon>Pterygota</taxon>
        <taxon>Neoptera</taxon>
        <taxon>Endopterygota</taxon>
        <taxon>Hymenoptera</taxon>
        <taxon>Apocrita</taxon>
        <taxon>Ichneumonoidea</taxon>
        <taxon>Braconidae</taxon>
        <taxon>Microgastrinae</taxon>
        <taxon>Cotesia</taxon>
    </lineage>
</organism>
<dbReference type="Proteomes" id="UP000826195">
    <property type="component" value="Unassembled WGS sequence"/>
</dbReference>
<gene>
    <name evidence="1" type="ORF">KQX54_006150</name>
</gene>
<comment type="caution">
    <text evidence="1">The sequence shown here is derived from an EMBL/GenBank/DDBJ whole genome shotgun (WGS) entry which is preliminary data.</text>
</comment>
<proteinExistence type="predicted"/>